<dbReference type="Gene3D" id="1.10.287.1130">
    <property type="entry name" value="CytochromE C oxidase copper chaperone"/>
    <property type="match status" value="1"/>
</dbReference>
<evidence type="ECO:0000256" key="4">
    <source>
        <dbReference type="ARBA" id="ARBA00023008"/>
    </source>
</evidence>
<protein>
    <recommendedName>
        <fullName evidence="11">DUF7865 domain-containing protein</fullName>
    </recommendedName>
</protein>
<keyword evidence="10" id="KW-0472">Membrane</keyword>
<dbReference type="SUPFAM" id="SSF47072">
    <property type="entry name" value="Cysteine alpha-hairpin motif"/>
    <property type="match status" value="1"/>
</dbReference>
<evidence type="ECO:0000313" key="12">
    <source>
        <dbReference type="EMBL" id="CAE5967382.1"/>
    </source>
</evidence>
<evidence type="ECO:0000256" key="10">
    <source>
        <dbReference type="SAM" id="Phobius"/>
    </source>
</evidence>
<organism evidence="12 13">
    <name type="scientific">Arabidopsis arenosa</name>
    <name type="common">Sand rock-cress</name>
    <name type="synonym">Cardaminopsis arenosa</name>
    <dbReference type="NCBI Taxonomy" id="38785"/>
    <lineage>
        <taxon>Eukaryota</taxon>
        <taxon>Viridiplantae</taxon>
        <taxon>Streptophyta</taxon>
        <taxon>Embryophyta</taxon>
        <taxon>Tracheophyta</taxon>
        <taxon>Spermatophyta</taxon>
        <taxon>Magnoliopsida</taxon>
        <taxon>eudicotyledons</taxon>
        <taxon>Gunneridae</taxon>
        <taxon>Pentapetalae</taxon>
        <taxon>rosids</taxon>
        <taxon>malvids</taxon>
        <taxon>Brassicales</taxon>
        <taxon>Brassicaceae</taxon>
        <taxon>Camelineae</taxon>
        <taxon>Arabidopsis</taxon>
    </lineage>
</organism>
<feature type="transmembrane region" description="Helical" evidence="10">
    <location>
        <begin position="302"/>
        <end position="319"/>
    </location>
</feature>
<dbReference type="Pfam" id="PF25266">
    <property type="entry name" value="DUF7865"/>
    <property type="match status" value="1"/>
</dbReference>
<dbReference type="AlphaFoldDB" id="A0A8S2A117"/>
<keyword evidence="7" id="KW-0143">Chaperone</keyword>
<name>A0A8S2A117_ARAAE</name>
<dbReference type="PANTHER" id="PTHR34274">
    <property type="entry name" value="TRANSMEMBRANE PROTEIN"/>
    <property type="match status" value="1"/>
</dbReference>
<dbReference type="GO" id="GO:0005758">
    <property type="term" value="C:mitochondrial intermembrane space"/>
    <property type="evidence" value="ECO:0007669"/>
    <property type="project" value="UniProtKB-SubCell"/>
</dbReference>
<evidence type="ECO:0000256" key="9">
    <source>
        <dbReference type="SAM" id="MobiDB-lite"/>
    </source>
</evidence>
<keyword evidence="4 8" id="KW-0186">Copper</keyword>
<dbReference type="PROSITE" id="PS51808">
    <property type="entry name" value="CHCH"/>
    <property type="match status" value="1"/>
</dbReference>
<evidence type="ECO:0000256" key="8">
    <source>
        <dbReference type="PIRSR" id="PIRSR607745-1"/>
    </source>
</evidence>
<dbReference type="Proteomes" id="UP000682877">
    <property type="component" value="Chromosome 3"/>
</dbReference>
<keyword evidence="10" id="KW-0812">Transmembrane</keyword>
<dbReference type="PANTHER" id="PTHR34274:SF11">
    <property type="entry name" value="TRANSMEMBRANE PROTEIN"/>
    <property type="match status" value="1"/>
</dbReference>
<feature type="transmembrane region" description="Helical" evidence="10">
    <location>
        <begin position="325"/>
        <end position="343"/>
    </location>
</feature>
<feature type="binding site" evidence="8">
    <location>
        <position position="450"/>
    </location>
    <ligand>
        <name>Cu cation</name>
        <dbReference type="ChEBI" id="CHEBI:23378"/>
    </ligand>
</feature>
<gene>
    <name evidence="12" type="ORF">AARE701A_LOCUS7261</name>
</gene>
<evidence type="ECO:0000259" key="11">
    <source>
        <dbReference type="Pfam" id="PF25266"/>
    </source>
</evidence>
<dbReference type="InterPro" id="IPR057187">
    <property type="entry name" value="DUF7865"/>
</dbReference>
<keyword evidence="3 8" id="KW-0479">Metal-binding</keyword>
<accession>A0A8S2A117</accession>
<feature type="binding site" evidence="8">
    <location>
        <position position="451"/>
    </location>
    <ligand>
        <name>Cu cation</name>
        <dbReference type="ChEBI" id="CHEBI:23378"/>
    </ligand>
</feature>
<dbReference type="GO" id="GO:0016531">
    <property type="term" value="F:copper chaperone activity"/>
    <property type="evidence" value="ECO:0007669"/>
    <property type="project" value="InterPro"/>
</dbReference>
<keyword evidence="5" id="KW-0496">Mitochondrion</keyword>
<comment type="similarity">
    <text evidence="2">Belongs to the COX17 family.</text>
</comment>
<proteinExistence type="inferred from homology"/>
<dbReference type="InterPro" id="IPR007745">
    <property type="entry name" value="Cyt_c_oxidase_Cu-chaperone"/>
</dbReference>
<keyword evidence="13" id="KW-1185">Reference proteome</keyword>
<evidence type="ECO:0000256" key="6">
    <source>
        <dbReference type="ARBA" id="ARBA00023157"/>
    </source>
</evidence>
<reference evidence="12" key="1">
    <citation type="submission" date="2021-01" db="EMBL/GenBank/DDBJ databases">
        <authorList>
            <person name="Bezrukov I."/>
        </authorList>
    </citation>
    <scope>NUCLEOTIDE SEQUENCE</scope>
</reference>
<evidence type="ECO:0000256" key="2">
    <source>
        <dbReference type="ARBA" id="ARBA00009241"/>
    </source>
</evidence>
<evidence type="ECO:0000256" key="3">
    <source>
        <dbReference type="ARBA" id="ARBA00022723"/>
    </source>
</evidence>
<dbReference type="EMBL" id="LR999453">
    <property type="protein sequence ID" value="CAE5967382.1"/>
    <property type="molecule type" value="Genomic_DNA"/>
</dbReference>
<keyword evidence="6" id="KW-1015">Disulfide bond</keyword>
<feature type="transmembrane region" description="Helical" evidence="10">
    <location>
        <begin position="363"/>
        <end position="380"/>
    </location>
</feature>
<evidence type="ECO:0000256" key="1">
    <source>
        <dbReference type="ARBA" id="ARBA00004569"/>
    </source>
</evidence>
<evidence type="ECO:0000256" key="5">
    <source>
        <dbReference type="ARBA" id="ARBA00023128"/>
    </source>
</evidence>
<feature type="transmembrane region" description="Helical" evidence="10">
    <location>
        <begin position="386"/>
        <end position="406"/>
    </location>
</feature>
<feature type="transmembrane region" description="Helical" evidence="10">
    <location>
        <begin position="246"/>
        <end position="268"/>
    </location>
</feature>
<feature type="region of interest" description="Disordered" evidence="9">
    <location>
        <begin position="421"/>
        <end position="440"/>
    </location>
</feature>
<dbReference type="InterPro" id="IPR009069">
    <property type="entry name" value="Cys_alpha_HP_mot_SF"/>
</dbReference>
<feature type="domain" description="DUF7865" evidence="11">
    <location>
        <begin position="242"/>
        <end position="373"/>
    </location>
</feature>
<dbReference type="Pfam" id="PF05051">
    <property type="entry name" value="COX17"/>
    <property type="match status" value="1"/>
</dbReference>
<dbReference type="GO" id="GO:0005507">
    <property type="term" value="F:copper ion binding"/>
    <property type="evidence" value="ECO:0007669"/>
    <property type="project" value="InterPro"/>
</dbReference>
<comment type="subcellular location">
    <subcellularLocation>
        <location evidence="1">Mitochondrion intermembrane space</location>
    </subcellularLocation>
</comment>
<dbReference type="FunFam" id="1.10.287.1130:FF:000003">
    <property type="entry name" value="Cytochrome c oxidase copper chaperone"/>
    <property type="match status" value="1"/>
</dbReference>
<sequence length="490" mass="55034">MNEKFSCEYQIGWIGKIDYATNQIFSFFYSVTKTALFDKHVSEPVCLLESARLEMELDPKKFAALLDKIEAEADEFLLARNQMVENDKERNANREALTALRKRARTTKTSVLSPFDSMMKDIHVSSTKPLVQEVCSTCGSHDSSEPTWMMLPGADLFAAIPFHAVHTMLEKDEEKMEFESKKLQSLVKEKALFISELGALADSTSPGVIRSLVALKDKPLVILRNPSKKRQILSIGINKGPMNSHLFRVICMLHSIIALTSGTLMMFYTEKASIFGHGSDIANKLKGSTPHDEQLIQISQSFSGLLLFAIGLVLFMVSFVKDREFHSFFAVGSVILYMLMALWRVMFEWKIEDLAFECPKQALGDIALAVSWVFFLVYTWRENQVVFFFPFIIHTVADISTGSLLFDSSSVKSIQRMSDQPAQNGLIPSPTSEPSKAAASAETKPKKRICCACPDTKKLRDECIVEHGESACTKWIEAHKMCLRAEGFNV</sequence>
<keyword evidence="10" id="KW-1133">Transmembrane helix</keyword>
<evidence type="ECO:0000313" key="13">
    <source>
        <dbReference type="Proteomes" id="UP000682877"/>
    </source>
</evidence>
<evidence type="ECO:0000256" key="7">
    <source>
        <dbReference type="ARBA" id="ARBA00023186"/>
    </source>
</evidence>